<organism evidence="1 2">
    <name type="scientific">Paenibacillus terrae</name>
    <dbReference type="NCBI Taxonomy" id="159743"/>
    <lineage>
        <taxon>Bacteria</taxon>
        <taxon>Bacillati</taxon>
        <taxon>Bacillota</taxon>
        <taxon>Bacilli</taxon>
        <taxon>Bacillales</taxon>
        <taxon>Paenibacillaceae</taxon>
        <taxon>Paenibacillus</taxon>
    </lineage>
</organism>
<keyword evidence="2" id="KW-1185">Reference proteome</keyword>
<reference evidence="1 2" key="1">
    <citation type="submission" date="2014-11" db="EMBL/GenBank/DDBJ databases">
        <title>Draft Genome Sequences of Paenibacillus polymyxa NRRL B-30509 and Paenibacillus terrae NRRL B-30644, Strains from a Poultry Environment that Produce Tridecaptin A and Paenicidins.</title>
        <authorList>
            <person name="van Belkum M.J."/>
            <person name="Lohans C.T."/>
            <person name="Vederas J.C."/>
        </authorList>
    </citation>
    <scope>NUCLEOTIDE SEQUENCE [LARGE SCALE GENOMIC DNA]</scope>
    <source>
        <strain evidence="1 2">NRRL B-30644</strain>
    </source>
</reference>
<dbReference type="EMBL" id="JTHP01000003">
    <property type="protein sequence ID" value="KJD47133.1"/>
    <property type="molecule type" value="Genomic_DNA"/>
</dbReference>
<accession>A0A0D7X7Z2</accession>
<gene>
    <name evidence="1" type="ORF">QD47_02985</name>
</gene>
<sequence>MMRFILKRTIDQWDDVELISDIDKIVVKSEYINWLEKDVNKGSFSEYLSDKYPSHVVIDLDNIEDYSIKV</sequence>
<name>A0A0D7X7Z2_9BACL</name>
<evidence type="ECO:0000313" key="2">
    <source>
        <dbReference type="Proteomes" id="UP000032534"/>
    </source>
</evidence>
<dbReference type="RefSeq" id="WP_044644720.1">
    <property type="nucleotide sequence ID" value="NZ_JTHP01000003.1"/>
</dbReference>
<comment type="caution">
    <text evidence="1">The sequence shown here is derived from an EMBL/GenBank/DDBJ whole genome shotgun (WGS) entry which is preliminary data.</text>
</comment>
<proteinExistence type="predicted"/>
<dbReference type="PATRIC" id="fig|159743.3.peg.643"/>
<dbReference type="AlphaFoldDB" id="A0A0D7X7Z2"/>
<dbReference type="Proteomes" id="UP000032534">
    <property type="component" value="Unassembled WGS sequence"/>
</dbReference>
<evidence type="ECO:0000313" key="1">
    <source>
        <dbReference type="EMBL" id="KJD47133.1"/>
    </source>
</evidence>
<protein>
    <submittedName>
        <fullName evidence="1">Uncharacterized protein</fullName>
    </submittedName>
</protein>